<evidence type="ECO:0000313" key="2">
    <source>
        <dbReference type="Proteomes" id="UP001276659"/>
    </source>
</evidence>
<comment type="caution">
    <text evidence="1">The sequence shown here is derived from an EMBL/GenBank/DDBJ whole genome shotgun (WGS) entry which is preliminary data.</text>
</comment>
<name>A0AAE0DJB0_9LECA</name>
<proteinExistence type="predicted"/>
<gene>
    <name evidence="1" type="ORF">OEA41_003755</name>
</gene>
<reference evidence="1" key="1">
    <citation type="submission" date="2022-11" db="EMBL/GenBank/DDBJ databases">
        <title>Chromosomal genome sequence assembly and mating type (MAT) locus characterization of the leprose asexual lichenized fungus Lepraria neglecta (Nyl.) Erichsen.</title>
        <authorList>
            <person name="Allen J.L."/>
            <person name="Pfeffer B."/>
        </authorList>
    </citation>
    <scope>NUCLEOTIDE SEQUENCE</scope>
    <source>
        <strain evidence="1">Allen 5258</strain>
    </source>
</reference>
<dbReference type="Proteomes" id="UP001276659">
    <property type="component" value="Unassembled WGS sequence"/>
</dbReference>
<dbReference type="AlphaFoldDB" id="A0AAE0DJB0"/>
<organism evidence="1 2">
    <name type="scientific">Lepraria neglecta</name>
    <dbReference type="NCBI Taxonomy" id="209136"/>
    <lineage>
        <taxon>Eukaryota</taxon>
        <taxon>Fungi</taxon>
        <taxon>Dikarya</taxon>
        <taxon>Ascomycota</taxon>
        <taxon>Pezizomycotina</taxon>
        <taxon>Lecanoromycetes</taxon>
        <taxon>OSLEUM clade</taxon>
        <taxon>Lecanoromycetidae</taxon>
        <taxon>Lecanorales</taxon>
        <taxon>Lecanorineae</taxon>
        <taxon>Stereocaulaceae</taxon>
        <taxon>Lepraria</taxon>
    </lineage>
</organism>
<keyword evidence="2" id="KW-1185">Reference proteome</keyword>
<sequence length="367" mass="41232">MAALTLDITHCCRPCVHRLYSQTRFFSSTPTRRKHGPLPTFTTTPSEELNTLLTTFRTNIFLPSHLISLQRDLLYKKKNHPLLTSDEPATVRLGNEVHQLHPLNHKKDEPPTRPSIAKVVDLMTETGDWKNLPGFLEGLKTARRSVKGFQYEKMVRRANDCGRMGVVVDCLRRVEGTGMGLWDVRVARCVMWGAMAKAMQADWSEEGVEKGVKFAEGIWELCCDPRHAGKMVGLEDPKKRPEVVGVLVQMHAAKAHLFGGGKDEGGAVEKWVGVMLKVWGNTEMEVAEGDWYDANDKMLIWAPVWHGMVMAQKVLEAQSPLGKELGTKLQDLESVIQQARTMLAENPPQEGVRRGLKLYEKLTQVSV</sequence>
<evidence type="ECO:0000313" key="1">
    <source>
        <dbReference type="EMBL" id="KAK3171671.1"/>
    </source>
</evidence>
<accession>A0AAE0DJB0</accession>
<protein>
    <submittedName>
        <fullName evidence="1">Uncharacterized protein</fullName>
    </submittedName>
</protein>
<dbReference type="EMBL" id="JASNWA010000008">
    <property type="protein sequence ID" value="KAK3171671.1"/>
    <property type="molecule type" value="Genomic_DNA"/>
</dbReference>